<dbReference type="Pfam" id="PF11774">
    <property type="entry name" value="Lsr2"/>
    <property type="match status" value="1"/>
</dbReference>
<dbReference type="GO" id="GO:0016746">
    <property type="term" value="F:acyltransferase activity"/>
    <property type="evidence" value="ECO:0007669"/>
    <property type="project" value="InterPro"/>
</dbReference>
<sequence length="109" mass="11435">MAQKVQVILIDDLDGGSADETVTFALDGVSYEIDLSTENAAALRDSLATWVGHARKIGRSPAARPVRRAGRSGGSDANAIREWARANGIAVSERGRISAGTKAAYEAAH</sequence>
<dbReference type="InterPro" id="IPR036625">
    <property type="entry name" value="E3-bd_dom_sf"/>
</dbReference>
<feature type="domain" description="Lsr2 dimerization" evidence="2">
    <location>
        <begin position="1"/>
        <end position="58"/>
    </location>
</feature>
<dbReference type="AlphaFoldDB" id="A0A1G6HUE8"/>
<dbReference type="RefSeq" id="WP_093181510.1">
    <property type="nucleotide sequence ID" value="NZ_FMYH01000001.1"/>
</dbReference>
<dbReference type="InterPro" id="IPR055370">
    <property type="entry name" value="Lsr2_DNA-bd"/>
</dbReference>
<gene>
    <name evidence="4" type="ORF">SAMN05216410_1217</name>
</gene>
<dbReference type="OrthoDB" id="4113332at2"/>
<accession>A0A1G6HUE8</accession>
<dbReference type="InterPro" id="IPR042261">
    <property type="entry name" value="Lsr2-like_dimerization"/>
</dbReference>
<dbReference type="Gene3D" id="3.30.60.230">
    <property type="entry name" value="Lsr2, dimerization domain"/>
    <property type="match status" value="1"/>
</dbReference>
<reference evidence="4 5" key="1">
    <citation type="submission" date="2016-09" db="EMBL/GenBank/DDBJ databases">
        <authorList>
            <person name="Capua I."/>
            <person name="De Benedictis P."/>
            <person name="Joannis T."/>
            <person name="Lombin L.H."/>
            <person name="Cattoli G."/>
        </authorList>
    </citation>
    <scope>NUCLEOTIDE SEQUENCE [LARGE SCALE GENOMIC DNA]</scope>
    <source>
        <strain evidence="4 5">ISLP-3</strain>
    </source>
</reference>
<dbReference type="Proteomes" id="UP000199039">
    <property type="component" value="Unassembled WGS sequence"/>
</dbReference>
<dbReference type="STRING" id="1814289.SAMN05216410_1217"/>
<protein>
    <submittedName>
        <fullName evidence="4">Lsr2 protein</fullName>
    </submittedName>
</protein>
<feature type="domain" description="Lsr2 DNA-binding" evidence="3">
    <location>
        <begin position="74"/>
        <end position="108"/>
    </location>
</feature>
<proteinExistence type="predicted"/>
<evidence type="ECO:0000313" key="5">
    <source>
        <dbReference type="Proteomes" id="UP000199039"/>
    </source>
</evidence>
<keyword evidence="5" id="KW-1185">Reference proteome</keyword>
<keyword evidence="1" id="KW-0238">DNA-binding</keyword>
<dbReference type="GO" id="GO:0003677">
    <property type="term" value="F:DNA binding"/>
    <property type="evidence" value="ECO:0007669"/>
    <property type="project" value="UniProtKB-KW"/>
</dbReference>
<organism evidence="4 5">
    <name type="scientific">Sanguibacter gelidistatuariae</name>
    <dbReference type="NCBI Taxonomy" id="1814289"/>
    <lineage>
        <taxon>Bacteria</taxon>
        <taxon>Bacillati</taxon>
        <taxon>Actinomycetota</taxon>
        <taxon>Actinomycetes</taxon>
        <taxon>Micrococcales</taxon>
        <taxon>Sanguibacteraceae</taxon>
        <taxon>Sanguibacter</taxon>
    </lineage>
</organism>
<evidence type="ECO:0000313" key="4">
    <source>
        <dbReference type="EMBL" id="SDB97783.1"/>
    </source>
</evidence>
<evidence type="ECO:0000256" key="1">
    <source>
        <dbReference type="ARBA" id="ARBA00023125"/>
    </source>
</evidence>
<name>A0A1G6HUE8_9MICO</name>
<dbReference type="Gene3D" id="4.10.320.10">
    <property type="entry name" value="E3-binding domain"/>
    <property type="match status" value="1"/>
</dbReference>
<evidence type="ECO:0000259" key="3">
    <source>
        <dbReference type="Pfam" id="PF23359"/>
    </source>
</evidence>
<dbReference type="InterPro" id="IPR024412">
    <property type="entry name" value="Lsr2_dim_dom"/>
</dbReference>
<dbReference type="EMBL" id="FMYH01000001">
    <property type="protein sequence ID" value="SDB97783.1"/>
    <property type="molecule type" value="Genomic_DNA"/>
</dbReference>
<evidence type="ECO:0000259" key="2">
    <source>
        <dbReference type="Pfam" id="PF11774"/>
    </source>
</evidence>
<dbReference type="Pfam" id="PF23359">
    <property type="entry name" value="Lsr2_DNA-bd"/>
    <property type="match status" value="1"/>
</dbReference>